<dbReference type="OrthoDB" id="1909008at2759"/>
<name>A0A2G2WCR9_CAPBA</name>
<gene>
    <name evidence="1" type="ORF">CQW23_17066</name>
</gene>
<organism evidence="1 2">
    <name type="scientific">Capsicum baccatum</name>
    <name type="common">Peruvian pepper</name>
    <dbReference type="NCBI Taxonomy" id="33114"/>
    <lineage>
        <taxon>Eukaryota</taxon>
        <taxon>Viridiplantae</taxon>
        <taxon>Streptophyta</taxon>
        <taxon>Embryophyta</taxon>
        <taxon>Tracheophyta</taxon>
        <taxon>Spermatophyta</taxon>
        <taxon>Magnoliopsida</taxon>
        <taxon>eudicotyledons</taxon>
        <taxon>Gunneridae</taxon>
        <taxon>Pentapetalae</taxon>
        <taxon>asterids</taxon>
        <taxon>lamiids</taxon>
        <taxon>Solanales</taxon>
        <taxon>Solanaceae</taxon>
        <taxon>Solanoideae</taxon>
        <taxon>Capsiceae</taxon>
        <taxon>Capsicum</taxon>
    </lineage>
</organism>
<dbReference type="EMBL" id="MLFT02000007">
    <property type="protein sequence ID" value="PHT43041.1"/>
    <property type="molecule type" value="Genomic_DNA"/>
</dbReference>
<dbReference type="Proteomes" id="UP000224567">
    <property type="component" value="Unassembled WGS sequence"/>
</dbReference>
<sequence length="196" mass="21832">MFHSKMIFIRHLLAEGPEKLVGPLLADRYVTLLKGCNAWCGQKLAKGEINLDMGDNIKREGNDTNFMRNELSGYVGVTSSSEQGTRGCGKTGGTIKSPRLMFRIFDMEMYTIDPLISQLAELMSFCPKYSYPQPHPYPVSPATPPSKLQAPPLPPFPPTPSWPHLLPMDPFPYLETSACSHQSLAQHLTMCLNCMD</sequence>
<dbReference type="STRING" id="33114.A0A2G2WCR9"/>
<dbReference type="AlphaFoldDB" id="A0A2G2WCR9"/>
<accession>A0A2G2WCR9</accession>
<proteinExistence type="predicted"/>
<reference evidence="2" key="2">
    <citation type="journal article" date="2017" name="J. Anim. Genet.">
        <title>Multiple reference genome sequences of hot pepper reveal the massive evolution of plant disease resistance genes by retroduplication.</title>
        <authorList>
            <person name="Kim S."/>
            <person name="Park J."/>
            <person name="Yeom S.-I."/>
            <person name="Kim Y.-M."/>
            <person name="Seo E."/>
            <person name="Kim K.-T."/>
            <person name="Kim M.-S."/>
            <person name="Lee J.M."/>
            <person name="Cheong K."/>
            <person name="Shin H.-S."/>
            <person name="Kim S.-B."/>
            <person name="Han K."/>
            <person name="Lee J."/>
            <person name="Park M."/>
            <person name="Lee H.-A."/>
            <person name="Lee H.-Y."/>
            <person name="Lee Y."/>
            <person name="Oh S."/>
            <person name="Lee J.H."/>
            <person name="Choi E."/>
            <person name="Choi E."/>
            <person name="Lee S.E."/>
            <person name="Jeon J."/>
            <person name="Kim H."/>
            <person name="Choi G."/>
            <person name="Song H."/>
            <person name="Lee J."/>
            <person name="Lee S.-C."/>
            <person name="Kwon J.-K."/>
            <person name="Lee H.-Y."/>
            <person name="Koo N."/>
            <person name="Hong Y."/>
            <person name="Kim R.W."/>
            <person name="Kang W.-H."/>
            <person name="Huh J.H."/>
            <person name="Kang B.-C."/>
            <person name="Yang T.-J."/>
            <person name="Lee Y.-H."/>
            <person name="Bennetzen J.L."/>
            <person name="Choi D."/>
        </authorList>
    </citation>
    <scope>NUCLEOTIDE SEQUENCE [LARGE SCALE GENOMIC DNA]</scope>
    <source>
        <strain evidence="2">cv. PBC81</strain>
    </source>
</reference>
<keyword evidence="2" id="KW-1185">Reference proteome</keyword>
<comment type="caution">
    <text evidence="1">The sequence shown here is derived from an EMBL/GenBank/DDBJ whole genome shotgun (WGS) entry which is preliminary data.</text>
</comment>
<protein>
    <submittedName>
        <fullName evidence="1">Glycerol-3-phosphate dehydrogenase [NAD(+)] 3, cytosolic</fullName>
    </submittedName>
</protein>
<evidence type="ECO:0000313" key="1">
    <source>
        <dbReference type="EMBL" id="PHT43041.1"/>
    </source>
</evidence>
<evidence type="ECO:0000313" key="2">
    <source>
        <dbReference type="Proteomes" id="UP000224567"/>
    </source>
</evidence>
<reference evidence="1 2" key="1">
    <citation type="journal article" date="2017" name="Genome Biol.">
        <title>New reference genome sequences of hot pepper reveal the massive evolution of plant disease-resistance genes by retroduplication.</title>
        <authorList>
            <person name="Kim S."/>
            <person name="Park J."/>
            <person name="Yeom S.I."/>
            <person name="Kim Y.M."/>
            <person name="Seo E."/>
            <person name="Kim K.T."/>
            <person name="Kim M.S."/>
            <person name="Lee J.M."/>
            <person name="Cheong K."/>
            <person name="Shin H.S."/>
            <person name="Kim S.B."/>
            <person name="Han K."/>
            <person name="Lee J."/>
            <person name="Park M."/>
            <person name="Lee H.A."/>
            <person name="Lee H.Y."/>
            <person name="Lee Y."/>
            <person name="Oh S."/>
            <person name="Lee J.H."/>
            <person name="Choi E."/>
            <person name="Choi E."/>
            <person name="Lee S.E."/>
            <person name="Jeon J."/>
            <person name="Kim H."/>
            <person name="Choi G."/>
            <person name="Song H."/>
            <person name="Lee J."/>
            <person name="Lee S.C."/>
            <person name="Kwon J.K."/>
            <person name="Lee H.Y."/>
            <person name="Koo N."/>
            <person name="Hong Y."/>
            <person name="Kim R.W."/>
            <person name="Kang W.H."/>
            <person name="Huh J.H."/>
            <person name="Kang B.C."/>
            <person name="Yang T.J."/>
            <person name="Lee Y.H."/>
            <person name="Bennetzen J.L."/>
            <person name="Choi D."/>
        </authorList>
    </citation>
    <scope>NUCLEOTIDE SEQUENCE [LARGE SCALE GENOMIC DNA]</scope>
    <source>
        <strain evidence="2">cv. PBC81</strain>
    </source>
</reference>